<name>A0A543CIH5_9ACTN</name>
<evidence type="ECO:0000256" key="4">
    <source>
        <dbReference type="SAM" id="SignalP"/>
    </source>
</evidence>
<gene>
    <name evidence="6" type="ORF">FB559_2455</name>
</gene>
<dbReference type="Proteomes" id="UP000316096">
    <property type="component" value="Unassembled WGS sequence"/>
</dbReference>
<dbReference type="RefSeq" id="WP_141955700.1">
    <property type="nucleotide sequence ID" value="NZ_VFOZ01000001.1"/>
</dbReference>
<comment type="caution">
    <text evidence="6">The sequence shown here is derived from an EMBL/GenBank/DDBJ whole genome shotgun (WGS) entry which is preliminary data.</text>
</comment>
<evidence type="ECO:0000259" key="5">
    <source>
        <dbReference type="PROSITE" id="PS51884"/>
    </source>
</evidence>
<reference evidence="6 7" key="1">
    <citation type="submission" date="2019-06" db="EMBL/GenBank/DDBJ databases">
        <title>Sequencing the genomes of 1000 actinobacteria strains.</title>
        <authorList>
            <person name="Klenk H.-P."/>
        </authorList>
    </citation>
    <scope>NUCLEOTIDE SEQUENCE [LARGE SCALE GENOMIC DNA]</scope>
    <source>
        <strain evidence="6 7">DSM 102200</strain>
    </source>
</reference>
<sequence>MLKKLTAAGIVAAAASGALLLATPANAGMGGGNGGVLSGNQFIVPVSIPVNICGNSVAVLGLSRAGCRGGASSGQYHHGYHHNWVS</sequence>
<evidence type="ECO:0000313" key="7">
    <source>
        <dbReference type="Proteomes" id="UP000316096"/>
    </source>
</evidence>
<feature type="chain" id="PRO_5022086043" evidence="4">
    <location>
        <begin position="28"/>
        <end position="86"/>
    </location>
</feature>
<dbReference type="PROSITE" id="PS51884">
    <property type="entry name" value="CHAPLIN"/>
    <property type="match status" value="1"/>
</dbReference>
<keyword evidence="1" id="KW-0964">Secreted</keyword>
<protein>
    <submittedName>
        <fullName evidence="6">Small secreted domain DUF320</fullName>
    </submittedName>
</protein>
<feature type="domain" description="Chaplin" evidence="5">
    <location>
        <begin position="33"/>
        <end position="73"/>
    </location>
</feature>
<dbReference type="GO" id="GO:0007155">
    <property type="term" value="P:cell adhesion"/>
    <property type="evidence" value="ECO:0007669"/>
    <property type="project" value="UniProtKB-KW"/>
</dbReference>
<keyword evidence="3" id="KW-0034">Amyloid</keyword>
<evidence type="ECO:0000256" key="3">
    <source>
        <dbReference type="ARBA" id="ARBA00023087"/>
    </source>
</evidence>
<dbReference type="Pfam" id="PF03777">
    <property type="entry name" value="ChpA-C"/>
    <property type="match status" value="1"/>
</dbReference>
<accession>A0A543CIH5</accession>
<dbReference type="AlphaFoldDB" id="A0A543CIH5"/>
<keyword evidence="1" id="KW-0134">Cell wall</keyword>
<keyword evidence="2" id="KW-0130">Cell adhesion</keyword>
<evidence type="ECO:0000313" key="6">
    <source>
        <dbReference type="EMBL" id="TQL96902.1"/>
    </source>
</evidence>
<organism evidence="6 7">
    <name type="scientific">Actinoallomurus bryophytorum</name>
    <dbReference type="NCBI Taxonomy" id="1490222"/>
    <lineage>
        <taxon>Bacteria</taxon>
        <taxon>Bacillati</taxon>
        <taxon>Actinomycetota</taxon>
        <taxon>Actinomycetes</taxon>
        <taxon>Streptosporangiales</taxon>
        <taxon>Thermomonosporaceae</taxon>
        <taxon>Actinoallomurus</taxon>
    </lineage>
</organism>
<keyword evidence="7" id="KW-1185">Reference proteome</keyword>
<proteinExistence type="predicted"/>
<keyword evidence="4" id="KW-0732">Signal</keyword>
<dbReference type="EMBL" id="VFOZ01000001">
    <property type="protein sequence ID" value="TQL96902.1"/>
    <property type="molecule type" value="Genomic_DNA"/>
</dbReference>
<evidence type="ECO:0000256" key="1">
    <source>
        <dbReference type="ARBA" id="ARBA00022512"/>
    </source>
</evidence>
<evidence type="ECO:0000256" key="2">
    <source>
        <dbReference type="ARBA" id="ARBA00022889"/>
    </source>
</evidence>
<feature type="signal peptide" evidence="4">
    <location>
        <begin position="1"/>
        <end position="27"/>
    </location>
</feature>
<dbReference type="InterPro" id="IPR005528">
    <property type="entry name" value="ChpA-H"/>
</dbReference>